<dbReference type="SUPFAM" id="SSF46785">
    <property type="entry name" value="Winged helix' DNA-binding domain"/>
    <property type="match status" value="1"/>
</dbReference>
<dbReference type="Gene3D" id="1.10.10.10">
    <property type="entry name" value="Winged helix-like DNA-binding domain superfamily/Winged helix DNA-binding domain"/>
    <property type="match status" value="1"/>
</dbReference>
<keyword evidence="4" id="KW-1185">Reference proteome</keyword>
<dbReference type="GO" id="GO:0003700">
    <property type="term" value="F:DNA-binding transcription factor activity"/>
    <property type="evidence" value="ECO:0007669"/>
    <property type="project" value="InterPro"/>
</dbReference>
<sequence>MPKGVIEKFSIEARWVFTDEAGQQLNANMFELLKAIDSVGKLTAAAQHCGMSYRHAWNQLQQWESFFGVALVHLQKGRGARLSSFGEKLLWAQKRIDAKLEPELENISSEINLHIQALNPDSSEPLTINASHGYAVALLTEHIQSPSLKLTFTSAEDALRSLSAGECDLAGFHVPEKDSDLKRIPAFDRYLNNQEFGLIRFIQRRQGLMVTSDNPLGIRQICDLARDNIRFVNRQQSSGTRFLFDQFLERADIKAEQINGYTGEEFTHSAVAAHIAAGMADVGFGVEQAARQFGLEFLPLCKEQYLFAYHKERLASQRLASFIGQLQSVEIQQAIQALSGYQPSRCGELAECSEL</sequence>
<organism evidence="3 4">
    <name type="scientific">Pseudoteredinibacter isoporae</name>
    <dbReference type="NCBI Taxonomy" id="570281"/>
    <lineage>
        <taxon>Bacteria</taxon>
        <taxon>Pseudomonadati</taxon>
        <taxon>Pseudomonadota</taxon>
        <taxon>Gammaproteobacteria</taxon>
        <taxon>Cellvibrionales</taxon>
        <taxon>Cellvibrionaceae</taxon>
        <taxon>Pseudoteredinibacter</taxon>
    </lineage>
</organism>
<evidence type="ECO:0000313" key="4">
    <source>
        <dbReference type="Proteomes" id="UP000528457"/>
    </source>
</evidence>
<dbReference type="InterPro" id="IPR000847">
    <property type="entry name" value="LysR_HTH_N"/>
</dbReference>
<accession>A0A7X0JQZ1</accession>
<reference evidence="3 4" key="1">
    <citation type="submission" date="2020-08" db="EMBL/GenBank/DDBJ databases">
        <title>Genomic Encyclopedia of Type Strains, Phase IV (KMG-IV): sequencing the most valuable type-strain genomes for metagenomic binning, comparative biology and taxonomic classification.</title>
        <authorList>
            <person name="Goeker M."/>
        </authorList>
    </citation>
    <scope>NUCLEOTIDE SEQUENCE [LARGE SCALE GENOMIC DNA]</scope>
    <source>
        <strain evidence="3 4">DSM 22368</strain>
    </source>
</reference>
<proteinExistence type="predicted"/>
<dbReference type="Pfam" id="PF00126">
    <property type="entry name" value="HTH_1"/>
    <property type="match status" value="1"/>
</dbReference>
<dbReference type="InParanoid" id="A0A7X0JQZ1"/>
<evidence type="ECO:0000259" key="1">
    <source>
        <dbReference type="Pfam" id="PF00126"/>
    </source>
</evidence>
<dbReference type="Proteomes" id="UP000528457">
    <property type="component" value="Unassembled WGS sequence"/>
</dbReference>
<dbReference type="AlphaFoldDB" id="A0A7X0JQZ1"/>
<dbReference type="RefSeq" id="WP_166852414.1">
    <property type="nucleotide sequence ID" value="NZ_JAAONY010000001.1"/>
</dbReference>
<comment type="caution">
    <text evidence="3">The sequence shown here is derived from an EMBL/GenBank/DDBJ whole genome shotgun (WGS) entry which is preliminary data.</text>
</comment>
<evidence type="ECO:0000259" key="2">
    <source>
        <dbReference type="Pfam" id="PF12727"/>
    </source>
</evidence>
<evidence type="ECO:0000313" key="3">
    <source>
        <dbReference type="EMBL" id="MBB6520043.1"/>
    </source>
</evidence>
<dbReference type="InterPro" id="IPR036390">
    <property type="entry name" value="WH_DNA-bd_sf"/>
</dbReference>
<feature type="domain" description="PBP" evidence="2">
    <location>
        <begin position="142"/>
        <end position="326"/>
    </location>
</feature>
<dbReference type="PANTHER" id="PTHR38431">
    <property type="entry name" value="BLL2305 PROTEIN"/>
    <property type="match status" value="1"/>
</dbReference>
<feature type="domain" description="HTH lysR-type" evidence="1">
    <location>
        <begin position="29"/>
        <end position="87"/>
    </location>
</feature>
<dbReference type="InterPro" id="IPR036388">
    <property type="entry name" value="WH-like_DNA-bd_sf"/>
</dbReference>
<protein>
    <submittedName>
        <fullName evidence="3">Molybdate transport repressor ModE-like protein</fullName>
    </submittedName>
</protein>
<dbReference type="InterPro" id="IPR024370">
    <property type="entry name" value="PBP_domain"/>
</dbReference>
<name>A0A7X0JQZ1_9GAMM</name>
<dbReference type="Pfam" id="PF12727">
    <property type="entry name" value="PBP_like"/>
    <property type="match status" value="1"/>
</dbReference>
<dbReference type="SUPFAM" id="SSF53850">
    <property type="entry name" value="Periplasmic binding protein-like II"/>
    <property type="match status" value="1"/>
</dbReference>
<dbReference type="PANTHER" id="PTHR38431:SF1">
    <property type="entry name" value="BLL2305 PROTEIN"/>
    <property type="match status" value="1"/>
</dbReference>
<dbReference type="EMBL" id="JACHHT010000001">
    <property type="protein sequence ID" value="MBB6520043.1"/>
    <property type="molecule type" value="Genomic_DNA"/>
</dbReference>
<gene>
    <name evidence="3" type="ORF">HNR48_000321</name>
</gene>